<dbReference type="AlphaFoldDB" id="A0A2K0TR30"/>
<dbReference type="InterPro" id="IPR052957">
    <property type="entry name" value="Auxin_embryo_med"/>
</dbReference>
<dbReference type="OrthoDB" id="1262810at2759"/>
<dbReference type="InterPro" id="IPR036890">
    <property type="entry name" value="HATPase_C_sf"/>
</dbReference>
<evidence type="ECO:0000313" key="1">
    <source>
        <dbReference type="EMBL" id="PNP47995.1"/>
    </source>
</evidence>
<accession>A0A2K0TR30</accession>
<dbReference type="Gene3D" id="3.30.565.10">
    <property type="entry name" value="Histidine kinase-like ATPase, C-terminal domain"/>
    <property type="match status" value="1"/>
</dbReference>
<dbReference type="SUPFAM" id="SSF55874">
    <property type="entry name" value="ATPase domain of HSP90 chaperone/DNA topoisomerase II/histidine kinase"/>
    <property type="match status" value="1"/>
</dbReference>
<dbReference type="EMBL" id="MTYI01000252">
    <property type="protein sequence ID" value="PNP47995.1"/>
    <property type="molecule type" value="Genomic_DNA"/>
</dbReference>
<evidence type="ECO:0000313" key="2">
    <source>
        <dbReference type="Proteomes" id="UP000236290"/>
    </source>
</evidence>
<name>A0A2K0TR30_TRIHA</name>
<gene>
    <name evidence="1" type="ORF">THARTR1_10414</name>
</gene>
<organism evidence="1 2">
    <name type="scientific">Trichoderma harzianum</name>
    <name type="common">Hypocrea lixii</name>
    <dbReference type="NCBI Taxonomy" id="5544"/>
    <lineage>
        <taxon>Eukaryota</taxon>
        <taxon>Fungi</taxon>
        <taxon>Dikarya</taxon>
        <taxon>Ascomycota</taxon>
        <taxon>Pezizomycotina</taxon>
        <taxon>Sordariomycetes</taxon>
        <taxon>Hypocreomycetidae</taxon>
        <taxon>Hypocreales</taxon>
        <taxon>Hypocreaceae</taxon>
        <taxon>Trichoderma</taxon>
    </lineage>
</organism>
<evidence type="ECO:0008006" key="3">
    <source>
        <dbReference type="Google" id="ProtNLM"/>
    </source>
</evidence>
<sequence length="387" mass="43953">MPAALIFTTPKFFFYFCYNLQILFKPVSRNPVPTMSAPEMTQKVARELVETIADDHGYVPESIWKALNPEHRETLQRKMKNLESIAGTAISTLAKNLYTSDARFVFELLQNAEDNSFTAARNAGFAPHVSFEVYPDQIIIGCNEDGFQPENLKAICAVGKSSKSGAQKGYVGEKGIGFKSVFMAAWKVHIESGPFSFFFKHKKGDQGLGMITPVWEDLDDDEEPYPGTRMVLELGDGYSPISPSQYQIILDQFNSLKENILLFMRNIEEIEISIFDNEKKLERSNTFSRERIDENLIRLTKVSKTASKVESSSREYYIFKHTVGGLDKNEIRTYSEYEEENKTYASAEVVLGFPLTEESVPIVEYQEIFTFLPMKQAGFTPIDRTLS</sequence>
<reference evidence="1 2" key="1">
    <citation type="submission" date="2017-02" db="EMBL/GenBank/DDBJ databases">
        <title>Genomes of Trichoderma spp. with biocontrol activity.</title>
        <authorList>
            <person name="Gardiner D."/>
            <person name="Kazan K."/>
            <person name="Vos C."/>
            <person name="Harvey P."/>
        </authorList>
    </citation>
    <scope>NUCLEOTIDE SEQUENCE [LARGE SCALE GENOMIC DNA]</scope>
    <source>
        <strain evidence="1 2">Tr1</strain>
    </source>
</reference>
<dbReference type="Proteomes" id="UP000236290">
    <property type="component" value="Unassembled WGS sequence"/>
</dbReference>
<dbReference type="PANTHER" id="PTHR32387:SF0">
    <property type="entry name" value="PROTEIN NO VEIN"/>
    <property type="match status" value="1"/>
</dbReference>
<protein>
    <recommendedName>
        <fullName evidence="3">ATP-binding protein</fullName>
    </recommendedName>
</protein>
<comment type="caution">
    <text evidence="1">The sequence shown here is derived from an EMBL/GenBank/DDBJ whole genome shotgun (WGS) entry which is preliminary data.</text>
</comment>
<dbReference type="PANTHER" id="PTHR32387">
    <property type="entry name" value="WU:FJ29H11"/>
    <property type="match status" value="1"/>
</dbReference>
<proteinExistence type="predicted"/>
<dbReference type="NCBIfam" id="NF047352">
    <property type="entry name" value="P_loop_sacsin"/>
    <property type="match status" value="1"/>
</dbReference>